<gene>
    <name evidence="2" type="ORF">ACFP3R_11585</name>
</gene>
<evidence type="ECO:0000256" key="1">
    <source>
        <dbReference type="SAM" id="SignalP"/>
    </source>
</evidence>
<name>A0ABW1P490_9PSEU</name>
<proteinExistence type="predicted"/>
<dbReference type="EMBL" id="JBHSQO010000009">
    <property type="protein sequence ID" value="MFC6089913.1"/>
    <property type="molecule type" value="Genomic_DNA"/>
</dbReference>
<organism evidence="2 3">
    <name type="scientific">Saccharothrix lopnurensis</name>
    <dbReference type="NCBI Taxonomy" id="1670621"/>
    <lineage>
        <taxon>Bacteria</taxon>
        <taxon>Bacillati</taxon>
        <taxon>Actinomycetota</taxon>
        <taxon>Actinomycetes</taxon>
        <taxon>Pseudonocardiales</taxon>
        <taxon>Pseudonocardiaceae</taxon>
        <taxon>Saccharothrix</taxon>
    </lineage>
</organism>
<comment type="caution">
    <text evidence="2">The sequence shown here is derived from an EMBL/GenBank/DDBJ whole genome shotgun (WGS) entry which is preliminary data.</text>
</comment>
<feature type="chain" id="PRO_5047068589" description="Ig-like domain-containing protein" evidence="1">
    <location>
        <begin position="33"/>
        <end position="177"/>
    </location>
</feature>
<dbReference type="Proteomes" id="UP001596220">
    <property type="component" value="Unassembled WGS sequence"/>
</dbReference>
<sequence length="177" mass="17602">MMSSRPLRRAAALLSVLAAAVATAAVAAPAHAAGLDQVCVGTEVTTFDPPLTLTARPTTVTVSGVYTTCTNPGAITATYAETFPLTASCLVLFDSGSALRTFTWGGTEAPSTFQYNVTSSAVAGQVVVTNTGVITAGGFAPAGAEQVITLVTPNVLQCLVGGVASVSGPTTLTVHGA</sequence>
<reference evidence="3" key="1">
    <citation type="journal article" date="2019" name="Int. J. Syst. Evol. Microbiol.">
        <title>The Global Catalogue of Microorganisms (GCM) 10K type strain sequencing project: providing services to taxonomists for standard genome sequencing and annotation.</title>
        <authorList>
            <consortium name="The Broad Institute Genomics Platform"/>
            <consortium name="The Broad Institute Genome Sequencing Center for Infectious Disease"/>
            <person name="Wu L."/>
            <person name="Ma J."/>
        </authorList>
    </citation>
    <scope>NUCLEOTIDE SEQUENCE [LARGE SCALE GENOMIC DNA]</scope>
    <source>
        <strain evidence="3">CGMCC 4.7246</strain>
    </source>
</reference>
<feature type="signal peptide" evidence="1">
    <location>
        <begin position="1"/>
        <end position="32"/>
    </location>
</feature>
<keyword evidence="3" id="KW-1185">Reference proteome</keyword>
<evidence type="ECO:0000313" key="3">
    <source>
        <dbReference type="Proteomes" id="UP001596220"/>
    </source>
</evidence>
<keyword evidence="1" id="KW-0732">Signal</keyword>
<dbReference type="RefSeq" id="WP_380635370.1">
    <property type="nucleotide sequence ID" value="NZ_JBHSQO010000009.1"/>
</dbReference>
<protein>
    <recommendedName>
        <fullName evidence="4">Ig-like domain-containing protein</fullName>
    </recommendedName>
</protein>
<accession>A0ABW1P490</accession>
<evidence type="ECO:0008006" key="4">
    <source>
        <dbReference type="Google" id="ProtNLM"/>
    </source>
</evidence>
<evidence type="ECO:0000313" key="2">
    <source>
        <dbReference type="EMBL" id="MFC6089913.1"/>
    </source>
</evidence>